<evidence type="ECO:0000313" key="3">
    <source>
        <dbReference type="Proteomes" id="UP000254072"/>
    </source>
</evidence>
<evidence type="ECO:0000259" key="1">
    <source>
        <dbReference type="Pfam" id="PF14491"/>
    </source>
</evidence>
<dbReference type="RefSeq" id="WP_021668915.1">
    <property type="nucleotide sequence ID" value="NZ_CAUPLV010000047.1"/>
</dbReference>
<dbReference type="EMBL" id="UGTL01000001">
    <property type="protein sequence ID" value="SUB84761.1"/>
    <property type="molecule type" value="Genomic_DNA"/>
</dbReference>
<sequence length="284" mass="33242">MGIDFSTEVRQASTVFTQYRNTINIYTEDCGKDKKFYVTLFKRLLNDTDIIINDIYPLGNCTNVINACRKDKSTSPKLYIIDGDIYNMSTPRDTEENLFVLDSYCIENYVIDEQAYYKVYNELDPVHSEDEIKKIINYSKMMEAAIAPFMRLFRYFSISKEVLDKFRLKSATCFLSNIGNIEISKIDDETADIVVQLKDGGLSEQELSKAINEKNLLFPDRYENLLKYVSGKDYLIPYICKFSENKLSLSLGLRKEYWKYQYSKFCKLDRLEKLKTVIIDATRR</sequence>
<accession>A0A379DXG6</accession>
<proteinExistence type="predicted"/>
<name>A0A379DXG6_9BACT</name>
<dbReference type="Pfam" id="PF14491">
    <property type="entry name" value="DUF4435"/>
    <property type="match status" value="1"/>
</dbReference>
<dbReference type="InterPro" id="IPR029492">
    <property type="entry name" value="DUF4435"/>
</dbReference>
<evidence type="ECO:0000313" key="2">
    <source>
        <dbReference type="EMBL" id="SUB84761.1"/>
    </source>
</evidence>
<organism evidence="2 3">
    <name type="scientific">Prevotella disiens</name>
    <dbReference type="NCBI Taxonomy" id="28130"/>
    <lineage>
        <taxon>Bacteria</taxon>
        <taxon>Pseudomonadati</taxon>
        <taxon>Bacteroidota</taxon>
        <taxon>Bacteroidia</taxon>
        <taxon>Bacteroidales</taxon>
        <taxon>Prevotellaceae</taxon>
        <taxon>Prevotella</taxon>
    </lineage>
</organism>
<dbReference type="Proteomes" id="UP000254072">
    <property type="component" value="Unassembled WGS sequence"/>
</dbReference>
<dbReference type="GeneID" id="91081729"/>
<gene>
    <name evidence="2" type="ORF">NCTC11157_00475</name>
</gene>
<feature type="domain" description="DUF4435" evidence="1">
    <location>
        <begin position="22"/>
        <end position="244"/>
    </location>
</feature>
<dbReference type="OrthoDB" id="8448914at2"/>
<reference evidence="2 3" key="1">
    <citation type="submission" date="2018-06" db="EMBL/GenBank/DDBJ databases">
        <authorList>
            <consortium name="Pathogen Informatics"/>
            <person name="Doyle S."/>
        </authorList>
    </citation>
    <scope>NUCLEOTIDE SEQUENCE [LARGE SCALE GENOMIC DNA]</scope>
    <source>
        <strain evidence="2 3">NCTC11157</strain>
    </source>
</reference>
<protein>
    <recommendedName>
        <fullName evidence="1">DUF4435 domain-containing protein</fullName>
    </recommendedName>
</protein>
<dbReference type="AlphaFoldDB" id="A0A379DXG6"/>